<proteinExistence type="predicted"/>
<reference evidence="1 2" key="1">
    <citation type="submission" date="2019-05" db="EMBL/GenBank/DDBJ databases">
        <title>Another draft genome of Portunus trituberculatus and its Hox gene families provides insights of decapod evolution.</title>
        <authorList>
            <person name="Jeong J.-H."/>
            <person name="Song I."/>
            <person name="Kim S."/>
            <person name="Choi T."/>
            <person name="Kim D."/>
            <person name="Ryu S."/>
            <person name="Kim W."/>
        </authorList>
    </citation>
    <scope>NUCLEOTIDE SEQUENCE [LARGE SCALE GENOMIC DNA]</scope>
    <source>
        <tissue evidence="1">Muscle</tissue>
    </source>
</reference>
<organism evidence="1 2">
    <name type="scientific">Portunus trituberculatus</name>
    <name type="common">Swimming crab</name>
    <name type="synonym">Neptunus trituberculatus</name>
    <dbReference type="NCBI Taxonomy" id="210409"/>
    <lineage>
        <taxon>Eukaryota</taxon>
        <taxon>Metazoa</taxon>
        <taxon>Ecdysozoa</taxon>
        <taxon>Arthropoda</taxon>
        <taxon>Crustacea</taxon>
        <taxon>Multicrustacea</taxon>
        <taxon>Malacostraca</taxon>
        <taxon>Eumalacostraca</taxon>
        <taxon>Eucarida</taxon>
        <taxon>Decapoda</taxon>
        <taxon>Pleocyemata</taxon>
        <taxon>Brachyura</taxon>
        <taxon>Eubrachyura</taxon>
        <taxon>Portunoidea</taxon>
        <taxon>Portunidae</taxon>
        <taxon>Portuninae</taxon>
        <taxon>Portunus</taxon>
    </lineage>
</organism>
<keyword evidence="2" id="KW-1185">Reference proteome</keyword>
<dbReference type="AlphaFoldDB" id="A0A5B7GG47"/>
<gene>
    <name evidence="1" type="ORF">E2C01_050220</name>
</gene>
<comment type="caution">
    <text evidence="1">The sequence shown here is derived from an EMBL/GenBank/DDBJ whole genome shotgun (WGS) entry which is preliminary data.</text>
</comment>
<evidence type="ECO:0000313" key="2">
    <source>
        <dbReference type="Proteomes" id="UP000324222"/>
    </source>
</evidence>
<name>A0A5B7GG47_PORTR</name>
<evidence type="ECO:0000313" key="1">
    <source>
        <dbReference type="EMBL" id="MPC56267.1"/>
    </source>
</evidence>
<protein>
    <recommendedName>
        <fullName evidence="3">CCHC-type domain-containing protein</fullName>
    </recommendedName>
</protein>
<dbReference type="Proteomes" id="UP000324222">
    <property type="component" value="Unassembled WGS sequence"/>
</dbReference>
<dbReference type="EMBL" id="VSRR010013814">
    <property type="protein sequence ID" value="MPC56267.1"/>
    <property type="molecule type" value="Genomic_DNA"/>
</dbReference>
<accession>A0A5B7GG47</accession>
<evidence type="ECO:0008006" key="3">
    <source>
        <dbReference type="Google" id="ProtNLM"/>
    </source>
</evidence>
<sequence>MGRFCVKYPRPKELDTRRAHGDSFTRMEKHSTKECPKSQGYTCCSECGSEGYFFKDCRTEIKKCMHCNGPHSCRAMRCPVRKAEQKRKQERSRQVKEDLSTSFVQATQTATNPHSVPIGIAAADSTTINFVRRVDKT</sequence>